<dbReference type="RefSeq" id="WP_328014765.1">
    <property type="nucleotide sequence ID" value="NZ_JARTFS010000001.1"/>
</dbReference>
<evidence type="ECO:0000259" key="7">
    <source>
        <dbReference type="SMART" id="SM00861"/>
    </source>
</evidence>
<evidence type="ECO:0000256" key="4">
    <source>
        <dbReference type="ARBA" id="ARBA00023152"/>
    </source>
</evidence>
<protein>
    <recommendedName>
        <fullName evidence="6">2-oxoglutarate dehydrogenase E1 component</fullName>
        <ecNumber evidence="6">1.2.4.2</ecNumber>
    </recommendedName>
    <alternativeName>
        <fullName evidence="6">Alpha-ketoglutarate dehydrogenase</fullName>
    </alternativeName>
</protein>
<dbReference type="Pfam" id="PF02779">
    <property type="entry name" value="Transket_pyr"/>
    <property type="match status" value="1"/>
</dbReference>
<comment type="cofactor">
    <cofactor evidence="1 6">
        <name>thiamine diphosphate</name>
        <dbReference type="ChEBI" id="CHEBI:58937"/>
    </cofactor>
</comment>
<comment type="caution">
    <text evidence="8">The sequence shown here is derived from an EMBL/GenBank/DDBJ whole genome shotgun (WGS) entry which is preliminary data.</text>
</comment>
<evidence type="ECO:0000256" key="6">
    <source>
        <dbReference type="HAMAP-Rule" id="MF_01169"/>
    </source>
</evidence>
<evidence type="ECO:0000313" key="9">
    <source>
        <dbReference type="Proteomes" id="UP001342826"/>
    </source>
</evidence>
<accession>A0ABU6NSN9</accession>
<evidence type="ECO:0000313" key="8">
    <source>
        <dbReference type="EMBL" id="MED4400163.1"/>
    </source>
</evidence>
<name>A0ABU6NSN9_9BACI</name>
<evidence type="ECO:0000256" key="2">
    <source>
        <dbReference type="ARBA" id="ARBA00023002"/>
    </source>
</evidence>
<keyword evidence="2 6" id="KW-0560">Oxidoreductase</keyword>
<dbReference type="GO" id="GO:0004591">
    <property type="term" value="F:oxoglutarate dehydrogenase (succinyl-transferring) activity"/>
    <property type="evidence" value="ECO:0007669"/>
    <property type="project" value="UniProtKB-EC"/>
</dbReference>
<dbReference type="NCBIfam" id="TIGR00239">
    <property type="entry name" value="2oxo_dh_E1"/>
    <property type="match status" value="1"/>
</dbReference>
<dbReference type="NCBIfam" id="NF008907">
    <property type="entry name" value="PRK12270.1"/>
    <property type="match status" value="1"/>
</dbReference>
<dbReference type="Pfam" id="PF00676">
    <property type="entry name" value="E1_dh"/>
    <property type="match status" value="1"/>
</dbReference>
<keyword evidence="4 6" id="KW-0324">Glycolysis</keyword>
<dbReference type="NCBIfam" id="NF006914">
    <property type="entry name" value="PRK09404.1"/>
    <property type="match status" value="1"/>
</dbReference>
<comment type="catalytic activity">
    <reaction evidence="5 6">
        <text>N(6)-[(R)-lipoyl]-L-lysyl-[protein] + 2-oxoglutarate + H(+) = N(6)-[(R)-S(8)-succinyldihydrolipoyl]-L-lysyl-[protein] + CO2</text>
        <dbReference type="Rhea" id="RHEA:12188"/>
        <dbReference type="Rhea" id="RHEA-COMP:10474"/>
        <dbReference type="Rhea" id="RHEA-COMP:20092"/>
        <dbReference type="ChEBI" id="CHEBI:15378"/>
        <dbReference type="ChEBI" id="CHEBI:16526"/>
        <dbReference type="ChEBI" id="CHEBI:16810"/>
        <dbReference type="ChEBI" id="CHEBI:83099"/>
        <dbReference type="ChEBI" id="CHEBI:83120"/>
        <dbReference type="EC" id="1.2.4.2"/>
    </reaction>
</comment>
<evidence type="ECO:0000256" key="3">
    <source>
        <dbReference type="ARBA" id="ARBA00023052"/>
    </source>
</evidence>
<gene>
    <name evidence="8" type="primary">sucA</name>
    <name evidence="6" type="synonym">odhA</name>
    <name evidence="8" type="ORF">P9271_02170</name>
</gene>
<proteinExistence type="inferred from homology"/>
<reference evidence="8 9" key="1">
    <citation type="submission" date="2023-03" db="EMBL/GenBank/DDBJ databases">
        <title>Bacillus Genome Sequencing.</title>
        <authorList>
            <person name="Dunlap C."/>
        </authorList>
    </citation>
    <scope>NUCLEOTIDE SEQUENCE [LARGE SCALE GENOMIC DNA]</scope>
    <source>
        <strain evidence="8 9">NRS-1717</strain>
    </source>
</reference>
<dbReference type="PANTHER" id="PTHR23152">
    <property type="entry name" value="2-OXOGLUTARATE DEHYDROGENASE"/>
    <property type="match status" value="1"/>
</dbReference>
<dbReference type="InterPro" id="IPR011603">
    <property type="entry name" value="2oxoglutarate_DH_E1"/>
</dbReference>
<dbReference type="Pfam" id="PF16870">
    <property type="entry name" value="OxoGdeHyase_C"/>
    <property type="match status" value="1"/>
</dbReference>
<dbReference type="PIRSF" id="PIRSF000157">
    <property type="entry name" value="Oxoglu_dh_E1"/>
    <property type="match status" value="1"/>
</dbReference>
<dbReference type="InterPro" id="IPR042179">
    <property type="entry name" value="KGD_C_sf"/>
</dbReference>
<evidence type="ECO:0000256" key="1">
    <source>
        <dbReference type="ARBA" id="ARBA00001964"/>
    </source>
</evidence>
<dbReference type="Gene3D" id="3.40.50.11610">
    <property type="entry name" value="Multifunctional 2-oxoglutarate metabolism enzyme, C-terminal domain"/>
    <property type="match status" value="1"/>
</dbReference>
<organism evidence="8 9">
    <name type="scientific">Metabacillus fastidiosus</name>
    <dbReference type="NCBI Taxonomy" id="1458"/>
    <lineage>
        <taxon>Bacteria</taxon>
        <taxon>Bacillati</taxon>
        <taxon>Bacillota</taxon>
        <taxon>Bacilli</taxon>
        <taxon>Bacillales</taxon>
        <taxon>Bacillaceae</taxon>
        <taxon>Metabacillus</taxon>
    </lineage>
</organism>
<dbReference type="Gene3D" id="3.40.50.970">
    <property type="match status" value="1"/>
</dbReference>
<dbReference type="PANTHER" id="PTHR23152:SF4">
    <property type="entry name" value="2-OXOADIPATE DEHYDROGENASE COMPLEX COMPONENT E1"/>
    <property type="match status" value="1"/>
</dbReference>
<sequence>MSESKFEPNFSWKNFHGPNLGYVMELYDQYKIDPDSIDMELKELFDKWGPPSLEEGERSVQDSSAISPNKMKKVAEAVKLANNIRTYGHLYASVYPFNNNAPKNEFLQLEEYDLTKEDLLEIPVELLCEDAPENVQNGLQAYEYLKSVYSKSISFEFSHVHDYEEKTWLKQFVESGKLFKPHSKEKRLSLLKRLSEVEGFEQFLHKTFVGQKRFSIEGLDMLVPILDGLIESAVQEGTQTINIGMAHRGRLNVLAHVLGKPYEIIFSEFQHTPNKELVPSEGSSGINYGWSGDVKYHLGADKQIKESNMRSARLTLANNPSHLEFIDPIVEGYTRAAQEDRTEKGYPVQDSKAAMAVLIHGDAAFPGEGIVAETLNLNRLKGYQAGGTIHVIANNMIGFTTESIDSRSTKYASDLAKGYEIPIVHVNADDPEACLAAVFIAIEYRKRFNRDFLIDLIGYRRFGHNEMDEPLTTQPLLYGKIQKHPTARALYAETLKRDGTVTSEMIENILNEVQDSLHRAYEKMPKTSMAPIYDIQLPAIVQNGFPEINTVVEYSRLKNLNEDLVNWPEGFHVFPKLQRILERRAKSFIEDGKVDWSLAETMAFASILEDGTPIRLTGQDAQRATFAQRNIVLHDSKTGESYSPLHTLQRAKASFAVYNSPLSEGSVLGFEYGYNVFAPETLVIWEAQFGDFANAAQVFFDQFISSGRAKWGQKSGLVMLLPHGYEGQGPEHSSGRVERYLQMSAEKNWTVANVTSAAQYFHLLRRQAKILKRAEVRPLIVMTPKSLLRNPHTVSNVAELSEGQFKPIIEQKEQFPERVTRIVFSTGKVSIDLLDKLNSLEGEKDWVKLVRIEELYPFPEKEIKQLLSRYSSLKEILWVQEEPQNMGAWNYIEPRLRAIAKDSVSVSYVGRRSRQSTAEGDPLIHKNCQERIVTHALTITNKELLRGGLSK</sequence>
<dbReference type="InterPro" id="IPR001017">
    <property type="entry name" value="DH_E1"/>
</dbReference>
<comment type="subunit">
    <text evidence="6">Homodimer. Part of the 2-oxoglutarate dehydrogenase (OGDH) complex composed of E1 (2-oxoglutarate dehydrogenase), E2 (dihydrolipoamide succinyltransferase) and E3 (dihydrolipoamide dehydrogenase); the complex contains multiple copies of the three enzymatic components (E1, E2 and E3).</text>
</comment>
<keyword evidence="3 6" id="KW-0786">Thiamine pyrophosphate</keyword>
<evidence type="ECO:0000256" key="5">
    <source>
        <dbReference type="ARBA" id="ARBA00051911"/>
    </source>
</evidence>
<dbReference type="InterPro" id="IPR031717">
    <property type="entry name" value="ODO-1/KGD_C"/>
</dbReference>
<dbReference type="EMBL" id="JARTFS010000001">
    <property type="protein sequence ID" value="MED4400163.1"/>
    <property type="molecule type" value="Genomic_DNA"/>
</dbReference>
<dbReference type="InterPro" id="IPR005475">
    <property type="entry name" value="Transketolase-like_Pyr-bd"/>
</dbReference>
<dbReference type="InterPro" id="IPR029061">
    <property type="entry name" value="THDP-binding"/>
</dbReference>
<dbReference type="Proteomes" id="UP001342826">
    <property type="component" value="Unassembled WGS sequence"/>
</dbReference>
<keyword evidence="9" id="KW-1185">Reference proteome</keyword>
<dbReference type="CDD" id="cd02016">
    <property type="entry name" value="TPP_E1_OGDC_like"/>
    <property type="match status" value="1"/>
</dbReference>
<dbReference type="EC" id="1.2.4.2" evidence="6"/>
<comment type="similarity">
    <text evidence="6">Belongs to the alpha-ketoglutarate dehydrogenase family.</text>
</comment>
<dbReference type="Gene3D" id="3.40.50.12470">
    <property type="match status" value="1"/>
</dbReference>
<feature type="domain" description="Transketolase-like pyrimidine-binding" evidence="7">
    <location>
        <begin position="594"/>
        <end position="790"/>
    </location>
</feature>
<dbReference type="HAMAP" id="MF_01169">
    <property type="entry name" value="SucA_OdhA"/>
    <property type="match status" value="1"/>
</dbReference>
<dbReference type="InterPro" id="IPR023784">
    <property type="entry name" value="2oxoglutarate_DH_E1_bac"/>
</dbReference>
<dbReference type="SMART" id="SM00861">
    <property type="entry name" value="Transket_pyr"/>
    <property type="match status" value="1"/>
</dbReference>
<dbReference type="SUPFAM" id="SSF52518">
    <property type="entry name" value="Thiamin diphosphate-binding fold (THDP-binding)"/>
    <property type="match status" value="2"/>
</dbReference>
<comment type="function">
    <text evidence="6">E1 component of the 2-oxoglutarate dehydrogenase (OGDH) complex which catalyzes the decarboxylation of 2-oxoglutarate, the first step in the conversion of 2-oxoglutarate to succinyl-CoA and CO(2).</text>
</comment>